<dbReference type="AlphaFoldDB" id="R7TJ33"/>
<dbReference type="InterPro" id="IPR008979">
    <property type="entry name" value="Galactose-bd-like_sf"/>
</dbReference>
<dbReference type="SMART" id="SM00231">
    <property type="entry name" value="FA58C"/>
    <property type="match status" value="2"/>
</dbReference>
<evidence type="ECO:0000313" key="2">
    <source>
        <dbReference type="EMBL" id="ELT93507.1"/>
    </source>
</evidence>
<dbReference type="EMBL" id="KB309712">
    <property type="protein sequence ID" value="ELT93507.1"/>
    <property type="molecule type" value="Genomic_DNA"/>
</dbReference>
<dbReference type="PROSITE" id="PS50022">
    <property type="entry name" value="FA58C_3"/>
    <property type="match status" value="2"/>
</dbReference>
<dbReference type="SUPFAM" id="SSF49785">
    <property type="entry name" value="Galactose-binding domain-like"/>
    <property type="match status" value="2"/>
</dbReference>
<dbReference type="PANTHER" id="PTHR24543">
    <property type="entry name" value="MULTICOPPER OXIDASE-RELATED"/>
    <property type="match status" value="1"/>
</dbReference>
<organism evidence="2">
    <name type="scientific">Capitella teleta</name>
    <name type="common">Polychaete worm</name>
    <dbReference type="NCBI Taxonomy" id="283909"/>
    <lineage>
        <taxon>Eukaryota</taxon>
        <taxon>Metazoa</taxon>
        <taxon>Spiralia</taxon>
        <taxon>Lophotrochozoa</taxon>
        <taxon>Annelida</taxon>
        <taxon>Polychaeta</taxon>
        <taxon>Sedentaria</taxon>
        <taxon>Scolecida</taxon>
        <taxon>Capitellidae</taxon>
        <taxon>Capitella</taxon>
    </lineage>
</organism>
<accession>R7TJ33</accession>
<protein>
    <recommendedName>
        <fullName evidence="1">F5/8 type C domain-containing protein</fullName>
    </recommendedName>
</protein>
<dbReference type="OrthoDB" id="10028859at2759"/>
<feature type="non-terminal residue" evidence="2">
    <location>
        <position position="1"/>
    </location>
</feature>
<dbReference type="InterPro" id="IPR000421">
    <property type="entry name" value="FA58C"/>
</dbReference>
<sequence>LISGDAYVPDSRMTASSVFSTNYGPEKARIDSEGAWYPLTDTVGEWIQVEFDDFMTIQTVTTKGRGVYNQWVTSYELHSSLDGVTWEPYMEPYGDTVKIFSGNVDMDTPVENYLIAPIKAKYVKLYPKSWYVNMTMRFELHGWHYSGDLISGVDRYLADGRLNASSQLDDFHGANRSRLHETASGGMSGGWVPLTMDNQQWIQVDLGYNTAVKGVAMQGQEGTYSFVTEFYVSYSEDLTTWTNYTLPNVNTTMIFEGNLNSSHVRKRYFTGGIIVRAIRLHPTAWNDSIAIRWEVLGCPG</sequence>
<name>R7TJ33_CAPTE</name>
<proteinExistence type="predicted"/>
<dbReference type="HOGENOM" id="CLU_030066_0_2_1"/>
<dbReference type="OMA" id="EARWIRI"/>
<reference evidence="2" key="1">
    <citation type="journal article" date="2013" name="Nature">
        <title>Insights into bilaterian evolution from three spiralian genomes.</title>
        <authorList>
            <person name="Simakov O."/>
            <person name="Marletaz F."/>
            <person name="Cho S.J."/>
            <person name="Edsinger-Gonzales E."/>
            <person name="Havlak P."/>
            <person name="Hellsten U."/>
            <person name="Kuo D.H."/>
            <person name="Larsson T."/>
            <person name="Lv J."/>
            <person name="Arendt D."/>
            <person name="Savage R."/>
            <person name="Osoegawa K."/>
            <person name="de Jong P."/>
            <person name="Grimwood J."/>
            <person name="Chapman J.A."/>
            <person name="Shapiro H."/>
            <person name="Aerts A."/>
            <person name="Otillar R.P."/>
            <person name="Terry A.Y."/>
            <person name="Boore J.L."/>
            <person name="Grigoriev I.V."/>
            <person name="Lindberg D.R."/>
            <person name="Seaver E.C."/>
            <person name="Weisblat D.A."/>
            <person name="Putnam N.H."/>
            <person name="Rokhsar D.S."/>
        </authorList>
    </citation>
    <scope>NUCLEOTIDE SEQUENCE</scope>
    <source>
        <strain evidence="2">I ESC-2004</strain>
    </source>
</reference>
<dbReference type="STRING" id="283909.R7TJ33"/>
<dbReference type="FunFam" id="2.60.120.260:FF:000016">
    <property type="entry name" value="Contactin-associated protein-like 4 isoform 1"/>
    <property type="match status" value="2"/>
</dbReference>
<feature type="domain" description="F5/8 type C" evidence="1">
    <location>
        <begin position="1"/>
        <end position="143"/>
    </location>
</feature>
<feature type="domain" description="F5/8 type C" evidence="1">
    <location>
        <begin position="145"/>
        <end position="298"/>
    </location>
</feature>
<dbReference type="Pfam" id="PF00754">
    <property type="entry name" value="F5_F8_type_C"/>
    <property type="match status" value="2"/>
</dbReference>
<evidence type="ECO:0000259" key="1">
    <source>
        <dbReference type="PROSITE" id="PS50022"/>
    </source>
</evidence>
<dbReference type="CDD" id="cd00057">
    <property type="entry name" value="FA58C"/>
    <property type="match status" value="2"/>
</dbReference>
<gene>
    <name evidence="2" type="ORF">CAPTEDRAFT_105176</name>
</gene>
<dbReference type="Gene3D" id="2.60.120.260">
    <property type="entry name" value="Galactose-binding domain-like"/>
    <property type="match status" value="2"/>
</dbReference>
<dbReference type="PROSITE" id="PS01285">
    <property type="entry name" value="FA58C_1"/>
    <property type="match status" value="1"/>
</dbReference>